<feature type="compositionally biased region" description="Polar residues" evidence="1">
    <location>
        <begin position="59"/>
        <end position="83"/>
    </location>
</feature>
<protein>
    <submittedName>
        <fullName evidence="2">Uncharacterized protein</fullName>
    </submittedName>
</protein>
<dbReference type="Proteomes" id="UP000256964">
    <property type="component" value="Unassembled WGS sequence"/>
</dbReference>
<evidence type="ECO:0000256" key="1">
    <source>
        <dbReference type="SAM" id="MobiDB-lite"/>
    </source>
</evidence>
<dbReference type="EMBL" id="KZ857534">
    <property type="protein sequence ID" value="RDX40848.1"/>
    <property type="molecule type" value="Genomic_DNA"/>
</dbReference>
<keyword evidence="3" id="KW-1185">Reference proteome</keyword>
<proteinExistence type="predicted"/>
<sequence length="280" mass="29162">MPLFGRPIPKLVNADRVAHHAYTWPLQTALTSGWWYKEHVAMQCTHHYLTPPLAVNHSSKQFPTRSANHSHSDSASGTMNVSQAPSAHAATCRAHAPAKPSVAPSQGVQSTNNGTAAPPSIADGTSRGVQWLSVPTVPGGYQPTTVGVYSASSGVIDIPGGKPRAYPSLEDSANAWEERYDPADAEHTFVVPGEYLHSFPHAGSSKAGRRGAGTNASTGGSSSSHAPAGGQRPRRAQADQAQGPSTSTVATASHTSAARTSTPAKAGTPKSAKKKRTRPQ</sequence>
<feature type="region of interest" description="Disordered" evidence="1">
    <location>
        <begin position="200"/>
        <end position="280"/>
    </location>
</feature>
<reference evidence="2 3" key="1">
    <citation type="journal article" date="2018" name="Biotechnol. Biofuels">
        <title>Integrative visual omics of the white-rot fungus Polyporus brumalis exposes the biotechnological potential of its oxidative enzymes for delignifying raw plant biomass.</title>
        <authorList>
            <person name="Miyauchi S."/>
            <person name="Rancon A."/>
            <person name="Drula E."/>
            <person name="Hage H."/>
            <person name="Chaduli D."/>
            <person name="Favel A."/>
            <person name="Grisel S."/>
            <person name="Henrissat B."/>
            <person name="Herpoel-Gimbert I."/>
            <person name="Ruiz-Duenas F.J."/>
            <person name="Chevret D."/>
            <person name="Hainaut M."/>
            <person name="Lin J."/>
            <person name="Wang M."/>
            <person name="Pangilinan J."/>
            <person name="Lipzen A."/>
            <person name="Lesage-Meessen L."/>
            <person name="Navarro D."/>
            <person name="Riley R."/>
            <person name="Grigoriev I.V."/>
            <person name="Zhou S."/>
            <person name="Raouche S."/>
            <person name="Rosso M.N."/>
        </authorList>
    </citation>
    <scope>NUCLEOTIDE SEQUENCE [LARGE SCALE GENOMIC DNA]</scope>
    <source>
        <strain evidence="2 3">BRFM 1820</strain>
    </source>
</reference>
<feature type="compositionally biased region" description="Low complexity" evidence="1">
    <location>
        <begin position="84"/>
        <end position="98"/>
    </location>
</feature>
<evidence type="ECO:0000313" key="3">
    <source>
        <dbReference type="Proteomes" id="UP000256964"/>
    </source>
</evidence>
<dbReference type="AlphaFoldDB" id="A0A371CKN4"/>
<accession>A0A371CKN4</accession>
<name>A0A371CKN4_9APHY</name>
<organism evidence="2 3">
    <name type="scientific">Lentinus brumalis</name>
    <dbReference type="NCBI Taxonomy" id="2498619"/>
    <lineage>
        <taxon>Eukaryota</taxon>
        <taxon>Fungi</taxon>
        <taxon>Dikarya</taxon>
        <taxon>Basidiomycota</taxon>
        <taxon>Agaricomycotina</taxon>
        <taxon>Agaricomycetes</taxon>
        <taxon>Polyporales</taxon>
        <taxon>Polyporaceae</taxon>
        <taxon>Lentinus</taxon>
    </lineage>
</organism>
<feature type="region of interest" description="Disordered" evidence="1">
    <location>
        <begin position="59"/>
        <end position="126"/>
    </location>
</feature>
<feature type="compositionally biased region" description="Polar residues" evidence="1">
    <location>
        <begin position="103"/>
        <end position="115"/>
    </location>
</feature>
<feature type="compositionally biased region" description="Basic residues" evidence="1">
    <location>
        <begin position="271"/>
        <end position="280"/>
    </location>
</feature>
<feature type="compositionally biased region" description="Low complexity" evidence="1">
    <location>
        <begin position="202"/>
        <end position="231"/>
    </location>
</feature>
<evidence type="ECO:0000313" key="2">
    <source>
        <dbReference type="EMBL" id="RDX40848.1"/>
    </source>
</evidence>
<feature type="compositionally biased region" description="Low complexity" evidence="1">
    <location>
        <begin position="238"/>
        <end position="264"/>
    </location>
</feature>
<gene>
    <name evidence="2" type="ORF">OH76DRAFT_1561912</name>
</gene>